<evidence type="ECO:0000256" key="1">
    <source>
        <dbReference type="ARBA" id="ARBA00009915"/>
    </source>
</evidence>
<evidence type="ECO:0000256" key="2">
    <source>
        <dbReference type="ARBA" id="ARBA00022670"/>
    </source>
</evidence>
<dbReference type="GO" id="GO:0046872">
    <property type="term" value="F:metal ion binding"/>
    <property type="evidence" value="ECO:0007669"/>
    <property type="project" value="UniProtKB-KW"/>
</dbReference>
<keyword evidence="5 6" id="KW-0482">Metalloprotease</keyword>
<evidence type="ECO:0000313" key="7">
    <source>
        <dbReference type="EMBL" id="EJK45271.1"/>
    </source>
</evidence>
<dbReference type="Proteomes" id="UP000266841">
    <property type="component" value="Unassembled WGS sequence"/>
</dbReference>
<dbReference type="GO" id="GO:0034982">
    <property type="term" value="P:mitochondrial protein processing"/>
    <property type="evidence" value="ECO:0007669"/>
    <property type="project" value="TreeGrafter"/>
</dbReference>
<evidence type="ECO:0000256" key="6">
    <source>
        <dbReference type="RuleBase" id="RU364057"/>
    </source>
</evidence>
<dbReference type="OrthoDB" id="285308at2759"/>
<comment type="similarity">
    <text evidence="1 6">Belongs to the peptidase M76 family.</text>
</comment>
<evidence type="ECO:0000313" key="8">
    <source>
        <dbReference type="Proteomes" id="UP000266841"/>
    </source>
</evidence>
<accession>K0R8Y3</accession>
<keyword evidence="2 6" id="KW-0645">Protease</keyword>
<proteinExistence type="inferred from homology"/>
<dbReference type="InterPro" id="IPR019165">
    <property type="entry name" value="Peptidase_M76_ATP23"/>
</dbReference>
<evidence type="ECO:0000256" key="5">
    <source>
        <dbReference type="ARBA" id="ARBA00023049"/>
    </source>
</evidence>
<organism evidence="7 8">
    <name type="scientific">Thalassiosira oceanica</name>
    <name type="common">Marine diatom</name>
    <dbReference type="NCBI Taxonomy" id="159749"/>
    <lineage>
        <taxon>Eukaryota</taxon>
        <taxon>Sar</taxon>
        <taxon>Stramenopiles</taxon>
        <taxon>Ochrophyta</taxon>
        <taxon>Bacillariophyta</taxon>
        <taxon>Coscinodiscophyceae</taxon>
        <taxon>Thalassiosirophycidae</taxon>
        <taxon>Thalassiosirales</taxon>
        <taxon>Thalassiosiraceae</taxon>
        <taxon>Thalassiosira</taxon>
    </lineage>
</organism>
<name>K0R8Y3_THAOC</name>
<dbReference type="AlphaFoldDB" id="K0R8Y3"/>
<dbReference type="Pfam" id="PF09768">
    <property type="entry name" value="Peptidase_M76"/>
    <property type="match status" value="1"/>
</dbReference>
<keyword evidence="4 6" id="KW-0378">Hydrolase</keyword>
<dbReference type="EMBL" id="AGNL01048641">
    <property type="protein sequence ID" value="EJK45271.1"/>
    <property type="molecule type" value="Genomic_DNA"/>
</dbReference>
<keyword evidence="8" id="KW-1185">Reference proteome</keyword>
<dbReference type="GO" id="GO:0005739">
    <property type="term" value="C:mitochondrion"/>
    <property type="evidence" value="ECO:0007669"/>
    <property type="project" value="GOC"/>
</dbReference>
<dbReference type="GO" id="GO:0033615">
    <property type="term" value="P:mitochondrial proton-transporting ATP synthase complex assembly"/>
    <property type="evidence" value="ECO:0007669"/>
    <property type="project" value="TreeGrafter"/>
</dbReference>
<protein>
    <recommendedName>
        <fullName evidence="6">Mitochondrial inner membrane protease ATP23</fullName>
        <ecNumber evidence="6">3.4.24.-</ecNumber>
    </recommendedName>
</protein>
<dbReference type="eggNOG" id="KOG3314">
    <property type="taxonomic scope" value="Eukaryota"/>
</dbReference>
<evidence type="ECO:0000256" key="3">
    <source>
        <dbReference type="ARBA" id="ARBA00022723"/>
    </source>
</evidence>
<comment type="caution">
    <text evidence="7">The sequence shown here is derived from an EMBL/GenBank/DDBJ whole genome shotgun (WGS) entry which is preliminary data.</text>
</comment>
<gene>
    <name evidence="7" type="ORF">THAOC_36121</name>
</gene>
<sequence>MSADTAAESVQREEELNKINRDRCEKYIRSSKRNVTIKFLYDRLTKLGCDPPSDLMRCLDCTGRVGGFGAVEEIQVVSSDRKRNSIKKNGEEACAQTRDEIEGLLAKQNDGEAKLRLVPEIYLCRQHLRDESHAHEALVHELIHAVDMCRTKMDPIKNCIHMACTEIRAENLSGECHWMREMQNGRLATDFVGHGEKCVKRRAILSVKANPNCADKADEYVEAAFDRCFKDTFPFDRHPNLR</sequence>
<reference evidence="7 8" key="1">
    <citation type="journal article" date="2012" name="Genome Biol.">
        <title>Genome and low-iron response of an oceanic diatom adapted to chronic iron limitation.</title>
        <authorList>
            <person name="Lommer M."/>
            <person name="Specht M."/>
            <person name="Roy A.S."/>
            <person name="Kraemer L."/>
            <person name="Andreson R."/>
            <person name="Gutowska M.A."/>
            <person name="Wolf J."/>
            <person name="Bergner S.V."/>
            <person name="Schilhabel M.B."/>
            <person name="Klostermeier U.C."/>
            <person name="Beiko R.G."/>
            <person name="Rosenstiel P."/>
            <person name="Hippler M."/>
            <person name="Laroche J."/>
        </authorList>
    </citation>
    <scope>NUCLEOTIDE SEQUENCE [LARGE SCALE GENOMIC DNA]</scope>
    <source>
        <strain evidence="7 8">CCMP1005</strain>
    </source>
</reference>
<dbReference type="PANTHER" id="PTHR21711:SF0">
    <property type="entry name" value="MITOCHONDRIAL INNER MEMBRANE PROTEASE ATP23 HOMOLOG"/>
    <property type="match status" value="1"/>
</dbReference>
<dbReference type="OMA" id="PFDRHPN"/>
<dbReference type="EC" id="3.4.24.-" evidence="6"/>
<dbReference type="PANTHER" id="PTHR21711">
    <property type="entry name" value="MITOCHONDRIAL INNER MEMBRANE PROTEASE"/>
    <property type="match status" value="1"/>
</dbReference>
<dbReference type="GO" id="GO:0004222">
    <property type="term" value="F:metalloendopeptidase activity"/>
    <property type="evidence" value="ECO:0007669"/>
    <property type="project" value="InterPro"/>
</dbReference>
<keyword evidence="3 6" id="KW-0479">Metal-binding</keyword>
<evidence type="ECO:0000256" key="4">
    <source>
        <dbReference type="ARBA" id="ARBA00022801"/>
    </source>
</evidence>